<comment type="similarity">
    <text evidence="2 6">Belongs to the plant self-incompatibility (S1) protein family.</text>
</comment>
<dbReference type="PANTHER" id="PTHR31232:SF43">
    <property type="entry name" value="S-PROTEIN HOMOLOG 29-RELATED"/>
    <property type="match status" value="1"/>
</dbReference>
<dbReference type="GO" id="GO:0060320">
    <property type="term" value="P:rejection of self pollen"/>
    <property type="evidence" value="ECO:0007669"/>
    <property type="project" value="UniProtKB-KW"/>
</dbReference>
<evidence type="ECO:0000256" key="2">
    <source>
        <dbReference type="ARBA" id="ARBA00005581"/>
    </source>
</evidence>
<organism evidence="8 9">
    <name type="scientific">Lupinus albus</name>
    <name type="common">White lupine</name>
    <name type="synonym">Lupinus termis</name>
    <dbReference type="NCBI Taxonomy" id="3870"/>
    <lineage>
        <taxon>Eukaryota</taxon>
        <taxon>Viridiplantae</taxon>
        <taxon>Streptophyta</taxon>
        <taxon>Embryophyta</taxon>
        <taxon>Tracheophyta</taxon>
        <taxon>Spermatophyta</taxon>
        <taxon>Magnoliopsida</taxon>
        <taxon>eudicotyledons</taxon>
        <taxon>Gunneridae</taxon>
        <taxon>Pentapetalae</taxon>
        <taxon>rosids</taxon>
        <taxon>fabids</taxon>
        <taxon>Fabales</taxon>
        <taxon>Fabaceae</taxon>
        <taxon>Papilionoideae</taxon>
        <taxon>50 kb inversion clade</taxon>
        <taxon>genistoids sensu lato</taxon>
        <taxon>core genistoids</taxon>
        <taxon>Genisteae</taxon>
        <taxon>Lupinus</taxon>
    </lineage>
</organism>
<keyword evidence="9" id="KW-1185">Reference proteome</keyword>
<evidence type="ECO:0000256" key="5">
    <source>
        <dbReference type="ARBA" id="ARBA00022729"/>
    </source>
</evidence>
<evidence type="ECO:0000313" key="8">
    <source>
        <dbReference type="EMBL" id="KAE9584591.1"/>
    </source>
</evidence>
<keyword evidence="4 6" id="KW-0964">Secreted</keyword>
<dbReference type="Proteomes" id="UP000447434">
    <property type="component" value="Chromosome 25"/>
</dbReference>
<comment type="subcellular location">
    <subcellularLocation>
        <location evidence="1 6">Secreted</location>
    </subcellularLocation>
</comment>
<evidence type="ECO:0000256" key="3">
    <source>
        <dbReference type="ARBA" id="ARBA00022471"/>
    </source>
</evidence>
<keyword evidence="3 6" id="KW-0713">Self-incompatibility</keyword>
<evidence type="ECO:0000256" key="4">
    <source>
        <dbReference type="ARBA" id="ARBA00022525"/>
    </source>
</evidence>
<feature type="transmembrane region" description="Helical" evidence="7">
    <location>
        <begin position="12"/>
        <end position="33"/>
    </location>
</feature>
<evidence type="ECO:0000256" key="6">
    <source>
        <dbReference type="RuleBase" id="RU367044"/>
    </source>
</evidence>
<sequence length="161" mass="19084">MVASLVNKSMLFFIVTTFVILQLMVGVVSGFFLDTKVTLHNSLVVPVIVHCKDKNHDDGFHVLNSRDNITIKFKRAFLIRKTLWFCSFKWEKEFHYFDIYDQKRHTCTHCIWRIRTYGLCLDTYPDLICFPWNNINNFTPIQKRMLISEEENSDTILQALK</sequence>
<keyword evidence="5" id="KW-0732">Signal</keyword>
<keyword evidence="7" id="KW-0812">Transmembrane</keyword>
<reference evidence="9" key="1">
    <citation type="journal article" date="2020" name="Nat. Commun.">
        <title>Genome sequence of the cluster root forming white lupin.</title>
        <authorList>
            <person name="Hufnagel B."/>
            <person name="Marques A."/>
            <person name="Soriano A."/>
            <person name="Marques L."/>
            <person name="Divol F."/>
            <person name="Doumas P."/>
            <person name="Sallet E."/>
            <person name="Mancinotti D."/>
            <person name="Carrere S."/>
            <person name="Marande W."/>
            <person name="Arribat S."/>
            <person name="Keller J."/>
            <person name="Huneau C."/>
            <person name="Blein T."/>
            <person name="Aime D."/>
            <person name="Laguerre M."/>
            <person name="Taylor J."/>
            <person name="Schubert V."/>
            <person name="Nelson M."/>
            <person name="Geu-Flores F."/>
            <person name="Crespi M."/>
            <person name="Gallardo-Guerrero K."/>
            <person name="Delaux P.-M."/>
            <person name="Salse J."/>
            <person name="Berges H."/>
            <person name="Guyot R."/>
            <person name="Gouzy J."/>
            <person name="Peret B."/>
        </authorList>
    </citation>
    <scope>NUCLEOTIDE SEQUENCE [LARGE SCALE GENOMIC DNA]</scope>
    <source>
        <strain evidence="9">cv. Amiga</strain>
    </source>
</reference>
<dbReference type="PANTHER" id="PTHR31232">
    <property type="match status" value="1"/>
</dbReference>
<dbReference type="InterPro" id="IPR010264">
    <property type="entry name" value="Self-incomp_S1"/>
</dbReference>
<keyword evidence="7" id="KW-0472">Membrane</keyword>
<dbReference type="Pfam" id="PF05938">
    <property type="entry name" value="Self-incomp_S1"/>
    <property type="match status" value="1"/>
</dbReference>
<protein>
    <recommendedName>
        <fullName evidence="6">S-protein homolog</fullName>
    </recommendedName>
</protein>
<dbReference type="AlphaFoldDB" id="A0A6A4N6H8"/>
<name>A0A6A4N6H8_LUPAL</name>
<proteinExistence type="inferred from homology"/>
<evidence type="ECO:0000313" key="9">
    <source>
        <dbReference type="Proteomes" id="UP000447434"/>
    </source>
</evidence>
<dbReference type="GO" id="GO:0005576">
    <property type="term" value="C:extracellular region"/>
    <property type="evidence" value="ECO:0007669"/>
    <property type="project" value="UniProtKB-SubCell"/>
</dbReference>
<dbReference type="EMBL" id="WOCE01000025">
    <property type="protein sequence ID" value="KAE9584591.1"/>
    <property type="molecule type" value="Genomic_DNA"/>
</dbReference>
<gene>
    <name evidence="8" type="ORF">Lalb_Chr25g0279711</name>
</gene>
<keyword evidence="7" id="KW-1133">Transmembrane helix</keyword>
<comment type="caution">
    <text evidence="8">The sequence shown here is derived from an EMBL/GenBank/DDBJ whole genome shotgun (WGS) entry which is preliminary data.</text>
</comment>
<accession>A0A6A4N6H8</accession>
<dbReference type="OrthoDB" id="1904574at2759"/>
<evidence type="ECO:0000256" key="1">
    <source>
        <dbReference type="ARBA" id="ARBA00004613"/>
    </source>
</evidence>
<evidence type="ECO:0000256" key="7">
    <source>
        <dbReference type="SAM" id="Phobius"/>
    </source>
</evidence>